<gene>
    <name evidence="3" type="primary">Abcf1_0</name>
    <name evidence="3" type="ORF">GTO95_0004180</name>
</gene>
<evidence type="ECO:0000313" key="4">
    <source>
        <dbReference type="Proteomes" id="UP000736164"/>
    </source>
</evidence>
<dbReference type="AlphaFoldDB" id="A0A8J7NLV1"/>
<feature type="non-terminal residue" evidence="3">
    <location>
        <position position="880"/>
    </location>
</feature>
<feature type="compositionally biased region" description="Low complexity" evidence="2">
    <location>
        <begin position="453"/>
        <end position="468"/>
    </location>
</feature>
<feature type="non-terminal residue" evidence="3">
    <location>
        <position position="1"/>
    </location>
</feature>
<evidence type="ECO:0000313" key="3">
    <source>
        <dbReference type="EMBL" id="MBN3314439.1"/>
    </source>
</evidence>
<dbReference type="Gene3D" id="3.40.50.300">
    <property type="entry name" value="P-loop containing nucleotide triphosphate hydrolases"/>
    <property type="match status" value="1"/>
</dbReference>
<dbReference type="PANTHER" id="PTHR19211:SF14">
    <property type="entry name" value="ATP-BINDING CASSETTE SUB-FAMILY F MEMBER 1"/>
    <property type="match status" value="1"/>
</dbReference>
<feature type="region of interest" description="Disordered" evidence="2">
    <location>
        <begin position="202"/>
        <end position="228"/>
    </location>
</feature>
<name>A0A8J7NLV1_ATRSP</name>
<dbReference type="PANTHER" id="PTHR19211">
    <property type="entry name" value="ATP-BINDING TRANSPORT PROTEIN-RELATED"/>
    <property type="match status" value="1"/>
</dbReference>
<feature type="compositionally biased region" description="Low complexity" evidence="2">
    <location>
        <begin position="388"/>
        <end position="399"/>
    </location>
</feature>
<feature type="compositionally biased region" description="Basic and acidic residues" evidence="2">
    <location>
        <begin position="490"/>
        <end position="502"/>
    </location>
</feature>
<keyword evidence="4" id="KW-1185">Reference proteome</keyword>
<feature type="region of interest" description="Disordered" evidence="2">
    <location>
        <begin position="148"/>
        <end position="174"/>
    </location>
</feature>
<organism evidence="3 4">
    <name type="scientific">Atractosteus spatula</name>
    <name type="common">Alligator gar</name>
    <name type="synonym">Lepisosteus spatula</name>
    <dbReference type="NCBI Taxonomy" id="7917"/>
    <lineage>
        <taxon>Eukaryota</taxon>
        <taxon>Metazoa</taxon>
        <taxon>Chordata</taxon>
        <taxon>Craniata</taxon>
        <taxon>Vertebrata</taxon>
        <taxon>Euteleostomi</taxon>
        <taxon>Actinopterygii</taxon>
        <taxon>Neopterygii</taxon>
        <taxon>Holostei</taxon>
        <taxon>Semionotiformes</taxon>
        <taxon>Lepisosteidae</taxon>
        <taxon>Atractosteus</taxon>
    </lineage>
</organism>
<evidence type="ECO:0000256" key="2">
    <source>
        <dbReference type="SAM" id="MobiDB-lite"/>
    </source>
</evidence>
<reference evidence="3" key="1">
    <citation type="journal article" date="2021" name="Cell">
        <title>Tracing the genetic footprints of vertebrate landing in non-teleost ray-finned fishes.</title>
        <authorList>
            <person name="Bi X."/>
            <person name="Wang K."/>
            <person name="Yang L."/>
            <person name="Pan H."/>
            <person name="Jiang H."/>
            <person name="Wei Q."/>
            <person name="Fang M."/>
            <person name="Yu H."/>
            <person name="Zhu C."/>
            <person name="Cai Y."/>
            <person name="He Y."/>
            <person name="Gan X."/>
            <person name="Zeng H."/>
            <person name="Yu D."/>
            <person name="Zhu Y."/>
            <person name="Jiang H."/>
            <person name="Qiu Q."/>
            <person name="Yang H."/>
            <person name="Zhang Y.E."/>
            <person name="Wang W."/>
            <person name="Zhu M."/>
            <person name="He S."/>
            <person name="Zhang G."/>
        </authorList>
    </citation>
    <scope>NUCLEOTIDE SEQUENCE</scope>
    <source>
        <strain evidence="3">Allg_001</strain>
    </source>
</reference>
<sequence>RGEMRKNHRLKVGFFNQQYADQLNMEESPTEYLMRNFNLPYQDSRKCLGRFGLESHAHTIQISKLSGGSSVHRGGLKSSHVLTQRFLPVFLQDEPTNNLDIESIDALADAINDYKGVCDPGLQRELGGDGWRDECNFISVLKVRSQRKRGTRVPARETPREVQAPQLPSPRRSAWGAPRVLERGSVGGGLFLRGPEVLPVDPLDAGQVPGVGPGRPGRGEGGKRRTGASPWSLAVSMARVRLFCCLMQTPAGSPGGPTCASGVVHLSRVRAEKLLQQLHVLREGERDGERRYWGMMGGQGGTHLVVDDELGVSADGTGVPTDLIPPLKARGTHRYWGLEVEAPAPVPPKKNSAPPQLGDKYNIKPAVLKRQSKPSSDAPAPAKPSSPEPASAPQLAAAHDAPELEQPGTPDSSSADEGYLEPMDTAPPSSHSPEGPGAKLPPVLANLMGSLGSGRSPQTQGSSSSGTPAVNMQELLSTIMGGSGNQTPEDLIKQPDFSDKIKQLLGSLQQSQPQPPPPGPPPDDDERSFFLSFFFFLKRKKYLVFQMDLRVSVWNACASNEEEEEPSGATTMKGSPGVSEPLNEVRKGERACGQHACVSPGRVTRTAALDRSSRDSVEHRLPSGMFIPNRSQTPRDRVGVVSGRHPGCPDLLPAGACEKEDDDDDEELQAVQEAASYIGMEVGYSLLSLFSLIFQQVQRLTVGRRHPECPVADSGKTGCPEVASGKTVFQAVQEAAGYVGMEVVQRQTVERPAGQRLPVGRRVWLGVGIEAVQEAAGYVGMEADQGLPVGRRVWLGVGIESRGCQWEDGYERGVGIDIELNFPGWPEADSGKTGRLAVVFTAGLCEDGQTRSSQAQQSDLLLPLTQLSSAALPSCSAQHN</sequence>
<dbReference type="InterPro" id="IPR050611">
    <property type="entry name" value="ABCF"/>
</dbReference>
<feature type="compositionally biased region" description="Low complexity" evidence="2">
    <location>
        <begin position="503"/>
        <end position="512"/>
    </location>
</feature>
<evidence type="ECO:0000256" key="1">
    <source>
        <dbReference type="ARBA" id="ARBA00022737"/>
    </source>
</evidence>
<feature type="region of interest" description="Disordered" evidence="2">
    <location>
        <begin position="560"/>
        <end position="582"/>
    </location>
</feature>
<dbReference type="InterPro" id="IPR027417">
    <property type="entry name" value="P-loop_NTPase"/>
</dbReference>
<feature type="region of interest" description="Disordered" evidence="2">
    <location>
        <begin position="340"/>
        <end position="525"/>
    </location>
</feature>
<dbReference type="Proteomes" id="UP000736164">
    <property type="component" value="Unassembled WGS sequence"/>
</dbReference>
<accession>A0A8J7NLV1</accession>
<proteinExistence type="predicted"/>
<dbReference type="GO" id="GO:0005524">
    <property type="term" value="F:ATP binding"/>
    <property type="evidence" value="ECO:0007669"/>
    <property type="project" value="TreeGrafter"/>
</dbReference>
<keyword evidence="1" id="KW-0677">Repeat</keyword>
<comment type="caution">
    <text evidence="3">The sequence shown here is derived from an EMBL/GenBank/DDBJ whole genome shotgun (WGS) entry which is preliminary data.</text>
</comment>
<protein>
    <submittedName>
        <fullName evidence="3">ABCF1 protein</fullName>
    </submittedName>
</protein>
<dbReference type="EMBL" id="JAAWVO010015557">
    <property type="protein sequence ID" value="MBN3314439.1"/>
    <property type="molecule type" value="Genomic_DNA"/>
</dbReference>